<dbReference type="InterPro" id="IPR011990">
    <property type="entry name" value="TPR-like_helical_dom_sf"/>
</dbReference>
<protein>
    <recommendedName>
        <fullName evidence="6">Pentatricopeptide repeat-containing protein</fullName>
    </recommendedName>
</protein>
<feature type="repeat" description="PPR" evidence="3">
    <location>
        <begin position="507"/>
        <end position="541"/>
    </location>
</feature>
<sequence>MAISSSLDWSLTSITPYRKTHFNSLISTSKILPFLSFPCSSRQFLLISSCGCLSRLLEDASNDLQNFKLDLKIPDPGNSPTPDYDNLNDFLRGLCKDPRTEGLAFEYYQKAKDLPGFRPDQLTLELLIRYLMRLKKWNLIALLSEDFITFRIFPDSYTCSRLLSSCIRARKFKIAHILLGIFESDGERAVSAFDSAMRGYNKLHMYSSTILVYEQMKSAGIQLDSCCYCRIMEAYKKIGDIEKVITLFYEFESRKLDFTPFSMQIYGIFFHSLGKSGRASEALGFFREMTKKEILEDSSIYCSLICSFANIRDVKVAEELFREANKKKMLRDPAVFLNLVLMYVEEGLLEKTLEIVKMMMGTKIRVPDHIFCTVVNSYSKKRGLRAALRVYEELISLGCEPGQVTYASMINVYCRLGLYSKAEIIFYEMEQKGFDKCVVAYSSMVSMYGKVGRLRDAMRLVAKMKERGCEPNVWIYNSLMDMHGRVKNLRQVEKLWKEMKRRKVVPDKISYTTLISAYNKARDFEACMKFYQEFRINGGVIDRAMAGIMVGVFSKSSRTDELVKLLQDMKSEETGLDERLYRSAMNALRDAGFQVHAKWFQENFDATKVLCFPANGSVKTTHMIKSLGS</sequence>
<evidence type="ECO:0000256" key="1">
    <source>
        <dbReference type="ARBA" id="ARBA00007626"/>
    </source>
</evidence>
<evidence type="ECO:0000313" key="5">
    <source>
        <dbReference type="Proteomes" id="UP000655225"/>
    </source>
</evidence>
<dbReference type="OMA" id="EKGFDKC"/>
<dbReference type="Gene3D" id="1.25.40.10">
    <property type="entry name" value="Tetratricopeptide repeat domain"/>
    <property type="match status" value="4"/>
</dbReference>
<dbReference type="AlphaFoldDB" id="A0A834YN69"/>
<feature type="repeat" description="PPR" evidence="3">
    <location>
        <begin position="472"/>
        <end position="506"/>
    </location>
</feature>
<evidence type="ECO:0000256" key="2">
    <source>
        <dbReference type="ARBA" id="ARBA00022737"/>
    </source>
</evidence>
<feature type="repeat" description="PPR" evidence="3">
    <location>
        <begin position="262"/>
        <end position="296"/>
    </location>
</feature>
<keyword evidence="2" id="KW-0677">Repeat</keyword>
<proteinExistence type="inferred from homology"/>
<gene>
    <name evidence="4" type="ORF">HHK36_024122</name>
</gene>
<feature type="repeat" description="PPR" evidence="3">
    <location>
        <begin position="367"/>
        <end position="401"/>
    </location>
</feature>
<keyword evidence="5" id="KW-1185">Reference proteome</keyword>
<name>A0A834YN69_TETSI</name>
<feature type="repeat" description="PPR" evidence="3">
    <location>
        <begin position="437"/>
        <end position="471"/>
    </location>
</feature>
<dbReference type="PROSITE" id="PS51375">
    <property type="entry name" value="PPR"/>
    <property type="match status" value="6"/>
</dbReference>
<dbReference type="Proteomes" id="UP000655225">
    <property type="component" value="Unassembled WGS sequence"/>
</dbReference>
<organism evidence="4 5">
    <name type="scientific">Tetracentron sinense</name>
    <name type="common">Spur-leaf</name>
    <dbReference type="NCBI Taxonomy" id="13715"/>
    <lineage>
        <taxon>Eukaryota</taxon>
        <taxon>Viridiplantae</taxon>
        <taxon>Streptophyta</taxon>
        <taxon>Embryophyta</taxon>
        <taxon>Tracheophyta</taxon>
        <taxon>Spermatophyta</taxon>
        <taxon>Magnoliopsida</taxon>
        <taxon>Trochodendrales</taxon>
        <taxon>Trochodendraceae</taxon>
        <taxon>Tetracentron</taxon>
    </lineage>
</organism>
<evidence type="ECO:0000256" key="3">
    <source>
        <dbReference type="PROSITE-ProRule" id="PRU00708"/>
    </source>
</evidence>
<dbReference type="Pfam" id="PF13041">
    <property type="entry name" value="PPR_2"/>
    <property type="match status" value="1"/>
</dbReference>
<feature type="repeat" description="PPR" evidence="3">
    <location>
        <begin position="402"/>
        <end position="436"/>
    </location>
</feature>
<reference evidence="4 5" key="1">
    <citation type="submission" date="2020-04" db="EMBL/GenBank/DDBJ databases">
        <title>Plant Genome Project.</title>
        <authorList>
            <person name="Zhang R.-G."/>
        </authorList>
    </citation>
    <scope>NUCLEOTIDE SEQUENCE [LARGE SCALE GENOMIC DNA]</scope>
    <source>
        <strain evidence="4">YNK0</strain>
        <tissue evidence="4">Leaf</tissue>
    </source>
</reference>
<dbReference type="EMBL" id="JABCRI010000018">
    <property type="protein sequence ID" value="KAF8389603.1"/>
    <property type="molecule type" value="Genomic_DNA"/>
</dbReference>
<dbReference type="PANTHER" id="PTHR47447:SF21">
    <property type="entry name" value="PENTACOTRIPEPTIDE-REPEAT REGION OF PRORP DOMAIN-CONTAINING PROTEIN"/>
    <property type="match status" value="1"/>
</dbReference>
<dbReference type="InterPro" id="IPR002885">
    <property type="entry name" value="PPR_rpt"/>
</dbReference>
<dbReference type="NCBIfam" id="TIGR00756">
    <property type="entry name" value="PPR"/>
    <property type="match status" value="6"/>
</dbReference>
<comment type="similarity">
    <text evidence="1">Belongs to the PPR family. P subfamily.</text>
</comment>
<evidence type="ECO:0008006" key="6">
    <source>
        <dbReference type="Google" id="ProtNLM"/>
    </source>
</evidence>
<accession>A0A834YN69</accession>
<dbReference type="Pfam" id="PF01535">
    <property type="entry name" value="PPR"/>
    <property type="match status" value="6"/>
</dbReference>
<evidence type="ECO:0000313" key="4">
    <source>
        <dbReference type="EMBL" id="KAF8389603.1"/>
    </source>
</evidence>
<comment type="caution">
    <text evidence="4">The sequence shown here is derived from an EMBL/GenBank/DDBJ whole genome shotgun (WGS) entry which is preliminary data.</text>
</comment>
<dbReference type="PANTHER" id="PTHR47447">
    <property type="entry name" value="OS03G0856100 PROTEIN"/>
    <property type="match status" value="1"/>
</dbReference>
<dbReference type="OrthoDB" id="185373at2759"/>